<keyword evidence="3" id="KW-1185">Reference proteome</keyword>
<dbReference type="InterPro" id="IPR032299">
    <property type="entry name" value="DUF4843"/>
</dbReference>
<evidence type="ECO:0000256" key="1">
    <source>
        <dbReference type="SAM" id="SignalP"/>
    </source>
</evidence>
<name>A0A7W6HXI3_9BACT</name>
<dbReference type="RefSeq" id="WP_124316676.1">
    <property type="nucleotide sequence ID" value="NZ_AP028155.1"/>
</dbReference>
<evidence type="ECO:0000313" key="3">
    <source>
        <dbReference type="Proteomes" id="UP000546007"/>
    </source>
</evidence>
<dbReference type="InterPro" id="IPR038081">
    <property type="entry name" value="CalX-like_sf"/>
</dbReference>
<sequence>MNKTILLCLALTCLLSLVGCEQKIDTWSGQNVAYINMEVDSTVVSFAYLDEDVDTVSVEITVMGDVEEGVSRYVEVKLVEKNATAGEDYETLAERYEVPSGETSCVIPVVVKRPNDESDKEVILELVENNDFHLYYEDDVLTSGSAVVYSKTTHRILFNNVMKEAPNTWNVYYFGTFSPLKFETICTVMEIPRTSFLSASYMGSGRISYIANYMKAYLDEHPIMDGDKEMRMGDFLYQ</sequence>
<feature type="signal peptide" evidence="1">
    <location>
        <begin position="1"/>
        <end position="18"/>
    </location>
</feature>
<dbReference type="OrthoDB" id="1096291at2"/>
<accession>A0A7W6HXI3</accession>
<evidence type="ECO:0000313" key="2">
    <source>
        <dbReference type="EMBL" id="MBB4026815.1"/>
    </source>
</evidence>
<comment type="caution">
    <text evidence="2">The sequence shown here is derived from an EMBL/GenBank/DDBJ whole genome shotgun (WGS) entry which is preliminary data.</text>
</comment>
<dbReference type="Pfam" id="PF16132">
    <property type="entry name" value="DUF4843"/>
    <property type="match status" value="1"/>
</dbReference>
<reference evidence="2 3" key="1">
    <citation type="submission" date="2020-08" db="EMBL/GenBank/DDBJ databases">
        <title>Genomic Encyclopedia of Type Strains, Phase IV (KMG-IV): sequencing the most valuable type-strain genomes for metagenomic binning, comparative biology and taxonomic classification.</title>
        <authorList>
            <person name="Goeker M."/>
        </authorList>
    </citation>
    <scope>NUCLEOTIDE SEQUENCE [LARGE SCALE GENOMIC DNA]</scope>
    <source>
        <strain evidence="2 3">DSM 105721</strain>
    </source>
</reference>
<keyword evidence="1" id="KW-0732">Signal</keyword>
<dbReference type="EMBL" id="JACIES010000006">
    <property type="protein sequence ID" value="MBB4026815.1"/>
    <property type="molecule type" value="Genomic_DNA"/>
</dbReference>
<dbReference type="GeneID" id="93102712"/>
<dbReference type="PROSITE" id="PS51257">
    <property type="entry name" value="PROKAR_LIPOPROTEIN"/>
    <property type="match status" value="1"/>
</dbReference>
<feature type="chain" id="PRO_5030826510" description="DUF4843 domain-containing protein" evidence="1">
    <location>
        <begin position="19"/>
        <end position="238"/>
    </location>
</feature>
<dbReference type="AlphaFoldDB" id="A0A7W6HXI3"/>
<dbReference type="Proteomes" id="UP000546007">
    <property type="component" value="Unassembled WGS sequence"/>
</dbReference>
<gene>
    <name evidence="2" type="ORF">GGR14_002616</name>
</gene>
<proteinExistence type="predicted"/>
<organism evidence="2 3">
    <name type="scientific">Butyricimonas faecihominis</name>
    <dbReference type="NCBI Taxonomy" id="1472416"/>
    <lineage>
        <taxon>Bacteria</taxon>
        <taxon>Pseudomonadati</taxon>
        <taxon>Bacteroidota</taxon>
        <taxon>Bacteroidia</taxon>
        <taxon>Bacteroidales</taxon>
        <taxon>Odoribacteraceae</taxon>
        <taxon>Butyricimonas</taxon>
    </lineage>
</organism>
<protein>
    <recommendedName>
        <fullName evidence="4">DUF4843 domain-containing protein</fullName>
    </recommendedName>
</protein>
<dbReference type="Gene3D" id="2.60.40.2030">
    <property type="match status" value="1"/>
</dbReference>
<evidence type="ECO:0008006" key="4">
    <source>
        <dbReference type="Google" id="ProtNLM"/>
    </source>
</evidence>
<dbReference type="SUPFAM" id="SSF141072">
    <property type="entry name" value="CalX-like"/>
    <property type="match status" value="1"/>
</dbReference>